<evidence type="ECO:0000259" key="6">
    <source>
        <dbReference type="PROSITE" id="PS51350"/>
    </source>
</evidence>
<gene>
    <name evidence="7" type="ORF">IGS67_04130</name>
</gene>
<evidence type="ECO:0000256" key="2">
    <source>
        <dbReference type="ARBA" id="ARBA00004496"/>
    </source>
</evidence>
<dbReference type="InterPro" id="IPR035895">
    <property type="entry name" value="HPr-like_sf"/>
</dbReference>
<dbReference type="PROSITE" id="PS51350">
    <property type="entry name" value="PTS_HPR_DOM"/>
    <property type="match status" value="1"/>
</dbReference>
<evidence type="ECO:0000256" key="3">
    <source>
        <dbReference type="ARBA" id="ARBA00020422"/>
    </source>
</evidence>
<proteinExistence type="predicted"/>
<evidence type="ECO:0000256" key="4">
    <source>
        <dbReference type="ARBA" id="ARBA00022490"/>
    </source>
</evidence>
<comment type="caution">
    <text evidence="7">The sequence shown here is derived from an EMBL/GenBank/DDBJ whole genome shotgun (WGS) entry which is preliminary data.</text>
</comment>
<organism evidence="7 8">
    <name type="scientific">Flavimobilis rhizosphaerae</name>
    <dbReference type="NCBI Taxonomy" id="2775421"/>
    <lineage>
        <taxon>Bacteria</taxon>
        <taxon>Bacillati</taxon>
        <taxon>Actinomycetota</taxon>
        <taxon>Actinomycetes</taxon>
        <taxon>Micrococcales</taxon>
        <taxon>Jonesiaceae</taxon>
        <taxon>Flavimobilis</taxon>
    </lineage>
</organism>
<evidence type="ECO:0000313" key="8">
    <source>
        <dbReference type="Proteomes" id="UP000642107"/>
    </source>
</evidence>
<name>A0ABR9DNI6_9MICO</name>
<keyword evidence="4" id="KW-0963">Cytoplasm</keyword>
<dbReference type="PRINTS" id="PR00107">
    <property type="entry name" value="PHOSPHOCPHPR"/>
</dbReference>
<dbReference type="Gene3D" id="3.30.1340.10">
    <property type="entry name" value="HPr-like"/>
    <property type="match status" value="1"/>
</dbReference>
<dbReference type="PROSITE" id="PS00369">
    <property type="entry name" value="PTS_HPR_HIS"/>
    <property type="match status" value="1"/>
</dbReference>
<comment type="subcellular location">
    <subcellularLocation>
        <location evidence="2">Cytoplasm</location>
    </subcellularLocation>
</comment>
<sequence>MHQRTVTVGSASGLHARPAALLAAAAAGLAPATVLIARPGSEGVDASSVLMLMTLGVGHGETVELSSDDEGALDTVAELVAADLDAR</sequence>
<dbReference type="SUPFAM" id="SSF55594">
    <property type="entry name" value="HPr-like"/>
    <property type="match status" value="1"/>
</dbReference>
<dbReference type="Pfam" id="PF00381">
    <property type="entry name" value="PTS-HPr"/>
    <property type="match status" value="1"/>
</dbReference>
<dbReference type="InterPro" id="IPR001020">
    <property type="entry name" value="PTS_HPr_His_P_site"/>
</dbReference>
<evidence type="ECO:0000256" key="5">
    <source>
        <dbReference type="ARBA" id="ARBA00022683"/>
    </source>
</evidence>
<evidence type="ECO:0000256" key="1">
    <source>
        <dbReference type="ARBA" id="ARBA00003681"/>
    </source>
</evidence>
<dbReference type="PANTHER" id="PTHR33705:SF2">
    <property type="entry name" value="PHOSPHOCARRIER PROTEIN NPR"/>
    <property type="match status" value="1"/>
</dbReference>
<dbReference type="InterPro" id="IPR000032">
    <property type="entry name" value="HPr-like"/>
</dbReference>
<reference evidence="7 8" key="1">
    <citation type="submission" date="2020-09" db="EMBL/GenBank/DDBJ databases">
        <title>Flavimobilis rhizosphaerae sp. nov., isolated from rhizosphere soil of Spartina alterniflora.</title>
        <authorList>
            <person name="Hanqin C."/>
        </authorList>
    </citation>
    <scope>NUCLEOTIDE SEQUENCE [LARGE SCALE GENOMIC DNA]</scope>
    <source>
        <strain evidence="7 8">GY 10621</strain>
    </source>
</reference>
<comment type="function">
    <text evidence="1">General (non sugar-specific) component of the phosphoenolpyruvate-dependent sugar phosphotransferase system (sugar PTS). This major carbohydrate active-transport system catalyzes the phosphorylation of incoming sugar substrates concomitantly with their translocation across the cell membrane. The phosphoryl group from phosphoenolpyruvate (PEP) is transferred to the phosphoryl carrier protein HPr by enzyme I. Phospho-HPr then transfers it to the PTS EIIA domain.</text>
</comment>
<dbReference type="Proteomes" id="UP000642107">
    <property type="component" value="Unassembled WGS sequence"/>
</dbReference>
<feature type="domain" description="HPr" evidence="6">
    <location>
        <begin position="1"/>
        <end position="87"/>
    </location>
</feature>
<dbReference type="NCBIfam" id="TIGR01003">
    <property type="entry name" value="PTS_HPr_family"/>
    <property type="match status" value="1"/>
</dbReference>
<keyword evidence="5" id="KW-0598">Phosphotransferase system</keyword>
<dbReference type="RefSeq" id="WP_192278196.1">
    <property type="nucleotide sequence ID" value="NZ_JACZDF010000002.1"/>
</dbReference>
<evidence type="ECO:0000313" key="7">
    <source>
        <dbReference type="EMBL" id="MBD9698685.1"/>
    </source>
</evidence>
<accession>A0ABR9DNI6</accession>
<dbReference type="InterPro" id="IPR050399">
    <property type="entry name" value="HPr"/>
</dbReference>
<dbReference type="EMBL" id="JACZDF010000002">
    <property type="protein sequence ID" value="MBD9698685.1"/>
    <property type="molecule type" value="Genomic_DNA"/>
</dbReference>
<protein>
    <recommendedName>
        <fullName evidence="3">Phosphocarrier protein HPr</fullName>
    </recommendedName>
</protein>
<dbReference type="PANTHER" id="PTHR33705">
    <property type="entry name" value="PHOSPHOCARRIER PROTEIN HPR"/>
    <property type="match status" value="1"/>
</dbReference>
<keyword evidence="8" id="KW-1185">Reference proteome</keyword>